<dbReference type="SUPFAM" id="SSF51695">
    <property type="entry name" value="PLC-like phosphodiesterases"/>
    <property type="match status" value="1"/>
</dbReference>
<evidence type="ECO:0000313" key="3">
    <source>
        <dbReference type="EMBL" id="AYL40049.1"/>
    </source>
</evidence>
<feature type="region of interest" description="Disordered" evidence="1">
    <location>
        <begin position="49"/>
        <end position="72"/>
    </location>
</feature>
<dbReference type="AlphaFoldDB" id="A0A494V960"/>
<sequence>MRTPHALLATTVTTAALAAAVVAPAPAEAADTVPPPGAYYVQSAATGLNAAGTTGTTGTVEQRRPRGDEDHQRWNLRADGASHLLEDTDSPGTCLGRDGDGARTVGCANPEARWEIAPAGADRFTLAAPGTGRRLTVAPRPSGATHPAALAVGAGTGDLALWYLTPVAPVTRPMPPEGERTLDQVTFLTAHNAYANGVDGGFAPPFVSLFPNQSRGIERQLADGVRGFMLDIHQTPDGAILCHNSCTLVSRPVALWVDLQRIVDFLRAHPGQFVTVFLEDYVDPGVLRAELARVQGLSDVLYRPDRTGVREHGWPSMGQLAAAGQRLLIFTDHGRAADEAAGLTRDTFGVMYQREWTVENHWSMGPGLGASDWSCYSRWYDAGTNIPLTRTEPGFRPLFVMNHFRDTTVASTAGTDNSKLADRAGRFCRPAARKKPNYLAVDRYDLGDPAAAVASLNTYTYP</sequence>
<dbReference type="SUPFAM" id="SSF50370">
    <property type="entry name" value="Ricin B-like lectins"/>
    <property type="match status" value="1"/>
</dbReference>
<name>A0A494V960_9ACTN</name>
<feature type="compositionally biased region" description="Basic and acidic residues" evidence="1">
    <location>
        <begin position="61"/>
        <end position="72"/>
    </location>
</feature>
<dbReference type="Proteomes" id="UP000282170">
    <property type="component" value="Plasmid p1"/>
</dbReference>
<keyword evidence="2" id="KW-0732">Signal</keyword>
<dbReference type="CDD" id="cd00161">
    <property type="entry name" value="beta-trefoil_Ricin-like"/>
    <property type="match status" value="1"/>
</dbReference>
<geneLocation type="plasmid" evidence="3 4">
    <name>p1</name>
</geneLocation>
<dbReference type="PANTHER" id="PTHR13593:SF140">
    <property type="entry name" value="PLC-LIKE PHOSPHODIESTERASE"/>
    <property type="match status" value="1"/>
</dbReference>
<feature type="compositionally biased region" description="Low complexity" evidence="1">
    <location>
        <begin position="49"/>
        <end position="59"/>
    </location>
</feature>
<dbReference type="GO" id="GO:0008081">
    <property type="term" value="F:phosphoric diester hydrolase activity"/>
    <property type="evidence" value="ECO:0007669"/>
    <property type="project" value="InterPro"/>
</dbReference>
<dbReference type="Pfam" id="PF26178">
    <property type="entry name" value="PI-PLC_cat"/>
    <property type="match status" value="1"/>
</dbReference>
<evidence type="ECO:0000256" key="2">
    <source>
        <dbReference type="SAM" id="SignalP"/>
    </source>
</evidence>
<dbReference type="InterPro" id="IPR017946">
    <property type="entry name" value="PLC-like_Pdiesterase_TIM-brl"/>
</dbReference>
<feature type="signal peptide" evidence="2">
    <location>
        <begin position="1"/>
        <end position="29"/>
    </location>
</feature>
<protein>
    <submittedName>
        <fullName evidence="3">Phospholipase</fullName>
    </submittedName>
</protein>
<dbReference type="InterPro" id="IPR051057">
    <property type="entry name" value="PI-PLC_domain"/>
</dbReference>
<gene>
    <name evidence="3" type="ORF">CNQ36_31905</name>
</gene>
<feature type="chain" id="PRO_5019840483" evidence="2">
    <location>
        <begin position="30"/>
        <end position="462"/>
    </location>
</feature>
<dbReference type="GO" id="GO:0006629">
    <property type="term" value="P:lipid metabolic process"/>
    <property type="evidence" value="ECO:0007669"/>
    <property type="project" value="InterPro"/>
</dbReference>
<organism evidence="3 4">
    <name type="scientific">Streptomyces fungicidicus</name>
    <dbReference type="NCBI Taxonomy" id="68203"/>
    <lineage>
        <taxon>Bacteria</taxon>
        <taxon>Bacillati</taxon>
        <taxon>Actinomycetota</taxon>
        <taxon>Actinomycetes</taxon>
        <taxon>Kitasatosporales</taxon>
        <taxon>Streptomycetaceae</taxon>
        <taxon>Streptomyces</taxon>
    </lineage>
</organism>
<dbReference type="PANTHER" id="PTHR13593">
    <property type="match status" value="1"/>
</dbReference>
<keyword evidence="4" id="KW-1185">Reference proteome</keyword>
<dbReference type="InterPro" id="IPR035992">
    <property type="entry name" value="Ricin_B-like_lectins"/>
</dbReference>
<dbReference type="EMBL" id="CP023408">
    <property type="protein sequence ID" value="AYL40049.1"/>
    <property type="molecule type" value="Genomic_DNA"/>
</dbReference>
<reference evidence="3 4" key="1">
    <citation type="submission" date="2017-09" db="EMBL/GenBank/DDBJ databases">
        <authorList>
            <person name="Zhang H."/>
            <person name="Hu S."/>
            <person name="Xu J."/>
            <person name="He Z."/>
        </authorList>
    </citation>
    <scope>NUCLEOTIDE SEQUENCE [LARGE SCALE GENOMIC DNA]</scope>
    <source>
        <strain evidence="3 4">TXX3120</strain>
        <plasmid evidence="3 4">p1</plasmid>
    </source>
</reference>
<keyword evidence="3" id="KW-0614">Plasmid</keyword>
<dbReference type="RefSeq" id="WP_121549118.1">
    <property type="nucleotide sequence ID" value="NZ_CP023408.1"/>
</dbReference>
<dbReference type="Gene3D" id="2.80.10.50">
    <property type="match status" value="1"/>
</dbReference>
<dbReference type="CDD" id="cd08588">
    <property type="entry name" value="PI-PLCc_At5g67130_like"/>
    <property type="match status" value="1"/>
</dbReference>
<dbReference type="KEGG" id="sfug:CNQ36_31905"/>
<dbReference type="Gene3D" id="3.20.20.190">
    <property type="entry name" value="Phosphatidylinositol (PI) phosphodiesterase"/>
    <property type="match status" value="1"/>
</dbReference>
<accession>A0A494V960</accession>
<evidence type="ECO:0000256" key="1">
    <source>
        <dbReference type="SAM" id="MobiDB-lite"/>
    </source>
</evidence>
<proteinExistence type="predicted"/>
<evidence type="ECO:0000313" key="4">
    <source>
        <dbReference type="Proteomes" id="UP000282170"/>
    </source>
</evidence>